<sequence>MRAQPSQQAQAQRLNNNPSPIPVEAKSSRNAALIPSASVIPPSLAAQLQSKQQAYTGAPLNLVPKINLAQLKNPALQAQGDLEQKPKLLRVIASAQTQRLPQQQTKPAQLKPLDNFIFSSSPMLGNQSARPQNMFEQKSLQVKFLEQENLQFQQKVRDLQETLKINKELIGNLLGGSESSESAVVKSLRAQVEQVVQREKKQVEIIEQMQGKQLISEQIIANLREREDEANAMADEQKKTLTDKLDKKEYALQMCEMKLATYEKFIQRKAVHDADCRALMFKFRLSSNLATDNVDDMFLSNDYDDEDDERDSRIVEAMNQKRDDATTTEKVSNVVDENMKMKEELKGCHLEINRLMKIVQGKEKEMYEFELLGEENEESLLDKEQLKFLQQLSPKDYRERLELLLSDTQAQLKQTLKESKSLKQENFTLKDSTDSYLLLIQKLNTALTKASARLYILEDSVKEIFEKFQEGPLSEAHELLKELYDSIPKNSTVVNIQIEPQIRELMQKVKVQQATNGEVEFGDDVGNLSSIMITPEELQNTLYGTNTFSVRGSAMKPHMQTGQLNQSAFSFAQAFASKI</sequence>
<dbReference type="Proteomes" id="UP000785679">
    <property type="component" value="Unassembled WGS sequence"/>
</dbReference>
<name>A0A8J8NUZ9_HALGN</name>
<gene>
    <name evidence="3" type="ORF">FGO68_gene13382</name>
</gene>
<keyword evidence="4" id="KW-1185">Reference proteome</keyword>
<dbReference type="EMBL" id="RRYP01006873">
    <property type="protein sequence ID" value="TNV80910.1"/>
    <property type="molecule type" value="Genomic_DNA"/>
</dbReference>
<feature type="coiled-coil region" evidence="1">
    <location>
        <begin position="398"/>
        <end position="425"/>
    </location>
</feature>
<feature type="compositionally biased region" description="Low complexity" evidence="2">
    <location>
        <begin position="1"/>
        <end position="12"/>
    </location>
</feature>
<feature type="coiled-coil region" evidence="1">
    <location>
        <begin position="189"/>
        <end position="240"/>
    </location>
</feature>
<dbReference type="AlphaFoldDB" id="A0A8J8NUZ9"/>
<proteinExistence type="predicted"/>
<feature type="region of interest" description="Disordered" evidence="2">
    <location>
        <begin position="1"/>
        <end position="28"/>
    </location>
</feature>
<organism evidence="3 4">
    <name type="scientific">Halteria grandinella</name>
    <dbReference type="NCBI Taxonomy" id="5974"/>
    <lineage>
        <taxon>Eukaryota</taxon>
        <taxon>Sar</taxon>
        <taxon>Alveolata</taxon>
        <taxon>Ciliophora</taxon>
        <taxon>Intramacronucleata</taxon>
        <taxon>Spirotrichea</taxon>
        <taxon>Stichotrichia</taxon>
        <taxon>Sporadotrichida</taxon>
        <taxon>Halteriidae</taxon>
        <taxon>Halteria</taxon>
    </lineage>
</organism>
<evidence type="ECO:0000256" key="1">
    <source>
        <dbReference type="SAM" id="Coils"/>
    </source>
</evidence>
<reference evidence="3" key="1">
    <citation type="submission" date="2019-06" db="EMBL/GenBank/DDBJ databases">
        <authorList>
            <person name="Zheng W."/>
        </authorList>
    </citation>
    <scope>NUCLEOTIDE SEQUENCE</scope>
    <source>
        <strain evidence="3">QDHG01</strain>
    </source>
</reference>
<evidence type="ECO:0000313" key="4">
    <source>
        <dbReference type="Proteomes" id="UP000785679"/>
    </source>
</evidence>
<evidence type="ECO:0000313" key="3">
    <source>
        <dbReference type="EMBL" id="TNV80910.1"/>
    </source>
</evidence>
<comment type="caution">
    <text evidence="3">The sequence shown here is derived from an EMBL/GenBank/DDBJ whole genome shotgun (WGS) entry which is preliminary data.</text>
</comment>
<evidence type="ECO:0000256" key="2">
    <source>
        <dbReference type="SAM" id="MobiDB-lite"/>
    </source>
</evidence>
<accession>A0A8J8NUZ9</accession>
<dbReference type="OrthoDB" id="10663376at2759"/>
<keyword evidence="1" id="KW-0175">Coiled coil</keyword>
<protein>
    <submittedName>
        <fullName evidence="3">Uncharacterized protein</fullName>
    </submittedName>
</protein>